<comment type="similarity">
    <text evidence="1">In the C-terminal section; belongs to the class-I pyridoxal-phosphate-dependent aminotransferase family.</text>
</comment>
<dbReference type="InterPro" id="IPR004839">
    <property type="entry name" value="Aminotransferase_I/II_large"/>
</dbReference>
<dbReference type="InterPro" id="IPR015424">
    <property type="entry name" value="PyrdxlP-dep_Trfase"/>
</dbReference>
<dbReference type="GO" id="GO:0008483">
    <property type="term" value="F:transaminase activity"/>
    <property type="evidence" value="ECO:0007669"/>
    <property type="project" value="UniProtKB-KW"/>
</dbReference>
<protein>
    <recommendedName>
        <fullName evidence="2">8-amino-7-oxononanoate synthase</fullName>
    </recommendedName>
    <alternativeName>
        <fullName evidence="7">Alpha-oxoamine synthase</fullName>
    </alternativeName>
</protein>
<dbReference type="InterPro" id="IPR036388">
    <property type="entry name" value="WH-like_DNA-bd_sf"/>
</dbReference>
<evidence type="ECO:0000313" key="9">
    <source>
        <dbReference type="EMBL" id="TNC14108.1"/>
    </source>
</evidence>
<dbReference type="SUPFAM" id="SSF46785">
    <property type="entry name" value="Winged helix' DNA-binding domain"/>
    <property type="match status" value="1"/>
</dbReference>
<reference evidence="9 10" key="1">
    <citation type="submission" date="2019-06" db="EMBL/GenBank/DDBJ databases">
        <title>Genome of Methylobacterium sp. 17Sr1-39.</title>
        <authorList>
            <person name="Seo T."/>
        </authorList>
    </citation>
    <scope>NUCLEOTIDE SEQUENCE [LARGE SCALE GENOMIC DNA]</scope>
    <source>
        <strain evidence="9 10">17Sr1-39</strain>
    </source>
</reference>
<dbReference type="CDD" id="cd00609">
    <property type="entry name" value="AAT_like"/>
    <property type="match status" value="1"/>
</dbReference>
<dbReference type="PROSITE" id="PS50949">
    <property type="entry name" value="HTH_GNTR"/>
    <property type="match status" value="1"/>
</dbReference>
<keyword evidence="3" id="KW-0663">Pyridoxal phosphate</keyword>
<dbReference type="RefSeq" id="WP_139035024.1">
    <property type="nucleotide sequence ID" value="NZ_VDDA01000003.1"/>
</dbReference>
<dbReference type="InterPro" id="IPR036390">
    <property type="entry name" value="WH_DNA-bd_sf"/>
</dbReference>
<evidence type="ECO:0000256" key="2">
    <source>
        <dbReference type="ARBA" id="ARBA00016004"/>
    </source>
</evidence>
<keyword evidence="5" id="KW-0238">DNA-binding</keyword>
<feature type="domain" description="HTH gntR-type" evidence="8">
    <location>
        <begin position="3"/>
        <end position="71"/>
    </location>
</feature>
<name>A0A5C4LLF2_9HYPH</name>
<keyword evidence="9" id="KW-0808">Transferase</keyword>
<dbReference type="InterPro" id="IPR000524">
    <property type="entry name" value="Tscrpt_reg_HTH_GntR"/>
</dbReference>
<evidence type="ECO:0000256" key="6">
    <source>
        <dbReference type="ARBA" id="ARBA00023163"/>
    </source>
</evidence>
<dbReference type="EMBL" id="VDDA01000003">
    <property type="protein sequence ID" value="TNC14108.1"/>
    <property type="molecule type" value="Genomic_DNA"/>
</dbReference>
<organism evidence="9 10">
    <name type="scientific">Methylobacterium terricola</name>
    <dbReference type="NCBI Taxonomy" id="2583531"/>
    <lineage>
        <taxon>Bacteria</taxon>
        <taxon>Pseudomonadati</taxon>
        <taxon>Pseudomonadota</taxon>
        <taxon>Alphaproteobacteria</taxon>
        <taxon>Hyphomicrobiales</taxon>
        <taxon>Methylobacteriaceae</taxon>
        <taxon>Methylobacterium</taxon>
    </lineage>
</organism>
<dbReference type="GO" id="GO:0003677">
    <property type="term" value="F:DNA binding"/>
    <property type="evidence" value="ECO:0007669"/>
    <property type="project" value="UniProtKB-KW"/>
</dbReference>
<dbReference type="InterPro" id="IPR015422">
    <property type="entry name" value="PyrdxlP-dep_Trfase_small"/>
</dbReference>
<dbReference type="SUPFAM" id="SSF53383">
    <property type="entry name" value="PLP-dependent transferases"/>
    <property type="match status" value="1"/>
</dbReference>
<dbReference type="Proteomes" id="UP000305267">
    <property type="component" value="Unassembled WGS sequence"/>
</dbReference>
<dbReference type="GO" id="GO:0030170">
    <property type="term" value="F:pyridoxal phosphate binding"/>
    <property type="evidence" value="ECO:0007669"/>
    <property type="project" value="InterPro"/>
</dbReference>
<evidence type="ECO:0000256" key="3">
    <source>
        <dbReference type="ARBA" id="ARBA00022898"/>
    </source>
</evidence>
<gene>
    <name evidence="9" type="ORF">FF100_07940</name>
</gene>
<dbReference type="Gene3D" id="3.40.640.10">
    <property type="entry name" value="Type I PLP-dependent aspartate aminotransferase-like (Major domain)"/>
    <property type="match status" value="1"/>
</dbReference>
<evidence type="ECO:0000256" key="1">
    <source>
        <dbReference type="ARBA" id="ARBA00005384"/>
    </source>
</evidence>
<dbReference type="Pfam" id="PF00392">
    <property type="entry name" value="GntR"/>
    <property type="match status" value="1"/>
</dbReference>
<evidence type="ECO:0000256" key="7">
    <source>
        <dbReference type="ARBA" id="ARBA00031658"/>
    </source>
</evidence>
<dbReference type="Gene3D" id="1.10.10.10">
    <property type="entry name" value="Winged helix-like DNA-binding domain superfamily/Winged helix DNA-binding domain"/>
    <property type="match status" value="1"/>
</dbReference>
<evidence type="ECO:0000256" key="5">
    <source>
        <dbReference type="ARBA" id="ARBA00023125"/>
    </source>
</evidence>
<dbReference type="OrthoDB" id="9804020at2"/>
<dbReference type="Gene3D" id="3.90.1150.10">
    <property type="entry name" value="Aspartate Aminotransferase, domain 1"/>
    <property type="match status" value="1"/>
</dbReference>
<dbReference type="PANTHER" id="PTHR46577">
    <property type="entry name" value="HTH-TYPE TRANSCRIPTIONAL REGULATORY PROTEIN GABR"/>
    <property type="match status" value="1"/>
</dbReference>
<evidence type="ECO:0000256" key="4">
    <source>
        <dbReference type="ARBA" id="ARBA00023015"/>
    </source>
</evidence>
<dbReference type="InterPro" id="IPR015421">
    <property type="entry name" value="PyrdxlP-dep_Trfase_major"/>
</dbReference>
<keyword evidence="4" id="KW-0805">Transcription regulation</keyword>
<keyword evidence="10" id="KW-1185">Reference proteome</keyword>
<keyword evidence="9" id="KW-0032">Aminotransferase</keyword>
<accession>A0A5C4LLF2</accession>
<evidence type="ECO:0000313" key="10">
    <source>
        <dbReference type="Proteomes" id="UP000305267"/>
    </source>
</evidence>
<evidence type="ECO:0000259" key="8">
    <source>
        <dbReference type="PROSITE" id="PS50949"/>
    </source>
</evidence>
<dbReference type="GO" id="GO:0003700">
    <property type="term" value="F:DNA-binding transcription factor activity"/>
    <property type="evidence" value="ECO:0007669"/>
    <property type="project" value="InterPro"/>
</dbReference>
<sequence>MAVTDYRGIADAVAADIAAGVLHPGERLPPQRDFAYARGIAVSTASRVYAELARRGLVLGEVGRGTYIRSDLGAAEPIQAEPPPSALDLQRTMSRLPEQEALLAETLAGLGRHAVEAALTLYGPAGTPQARATAARFLARRGFAPDPGGILFTGNGRQGLAAALAALAPPGERIGCEPLTYPVIKGIAARLGIALVPLAVDREGVRPEAVLQAHRAAPLRGLYLQPTLQNPLGLTMGPQRRAEIAALLAETGLVAVEDAVYGFLRDADPIAALAPEHAILVDSLSKRVMPGLTIGMIVSPLRWVDRLAASVRQGGWSAQGLALAAGTRWMGDGSADRLALAKRRDAAERQALARERLAGLTVTGDDAAYHLWLELPETWRAEAYAAAALRRGIALIPAAAFAVSPGHAPNAVRLALATPSRDDLARALDTLRHLALAGEDWARDGLAGDDQMVE</sequence>
<dbReference type="PANTHER" id="PTHR46577:SF1">
    <property type="entry name" value="HTH-TYPE TRANSCRIPTIONAL REGULATORY PROTEIN GABR"/>
    <property type="match status" value="1"/>
</dbReference>
<dbReference type="AlphaFoldDB" id="A0A5C4LLF2"/>
<dbReference type="Pfam" id="PF00155">
    <property type="entry name" value="Aminotran_1_2"/>
    <property type="match status" value="1"/>
</dbReference>
<keyword evidence="6" id="KW-0804">Transcription</keyword>
<proteinExistence type="inferred from homology"/>
<dbReference type="InterPro" id="IPR051446">
    <property type="entry name" value="HTH_trans_reg/aminotransferase"/>
</dbReference>
<comment type="caution">
    <text evidence="9">The sequence shown here is derived from an EMBL/GenBank/DDBJ whole genome shotgun (WGS) entry which is preliminary data.</text>
</comment>
<dbReference type="SMART" id="SM00345">
    <property type="entry name" value="HTH_GNTR"/>
    <property type="match status" value="1"/>
</dbReference>